<organism evidence="2 3">
    <name type="scientific">Nocardia panacis</name>
    <dbReference type="NCBI Taxonomy" id="2340916"/>
    <lineage>
        <taxon>Bacteria</taxon>
        <taxon>Bacillati</taxon>
        <taxon>Actinomycetota</taxon>
        <taxon>Actinomycetes</taxon>
        <taxon>Mycobacteriales</taxon>
        <taxon>Nocardiaceae</taxon>
        <taxon>Nocardia</taxon>
    </lineage>
</organism>
<dbReference type="EMBL" id="QZFU01000016">
    <property type="protein sequence ID" value="RJO77041.1"/>
    <property type="molecule type" value="Genomic_DNA"/>
</dbReference>
<name>A0A3A4KEB0_9NOCA</name>
<feature type="transmembrane region" description="Helical" evidence="1">
    <location>
        <begin position="12"/>
        <end position="42"/>
    </location>
</feature>
<feature type="transmembrane region" description="Helical" evidence="1">
    <location>
        <begin position="182"/>
        <end position="202"/>
    </location>
</feature>
<sequence length="259" mass="27251">MSFRELLDTPFALIQANIAALAGVGFAALALVEVGVLGLIAAGSAMTDDSDGSVAVATILATLVGVWVLRFVLRGFTTALGVGTVTGAPLRWSAALGRIGANFGPLLAFSLLYTVTGVLLTVSGCAFGITLPFALWWLSYLRAGRFVALPVQFIEGGGHAVAVSRSKLLTSGMVGPTAGLWLVQRLLMGLTAVPLLGIPLYLSDFTGTHRWAVLTLITSAILLITAFGEVSESATRVVCYIDKRCRREGLDIRVPRTMQ</sequence>
<keyword evidence="3" id="KW-1185">Reference proteome</keyword>
<protein>
    <submittedName>
        <fullName evidence="2">Uncharacterized protein</fullName>
    </submittedName>
</protein>
<feature type="transmembrane region" description="Helical" evidence="1">
    <location>
        <begin position="111"/>
        <end position="138"/>
    </location>
</feature>
<reference evidence="2 3" key="1">
    <citation type="submission" date="2018-09" db="EMBL/GenBank/DDBJ databases">
        <title>YIM PH21274 draft genome.</title>
        <authorList>
            <person name="Miao C."/>
        </authorList>
    </citation>
    <scope>NUCLEOTIDE SEQUENCE [LARGE SCALE GENOMIC DNA]</scope>
    <source>
        <strain evidence="2 3">YIM PH 21724</strain>
    </source>
</reference>
<keyword evidence="1" id="KW-0472">Membrane</keyword>
<evidence type="ECO:0000256" key="1">
    <source>
        <dbReference type="SAM" id="Phobius"/>
    </source>
</evidence>
<dbReference type="OrthoDB" id="4571479at2"/>
<dbReference type="Proteomes" id="UP000266677">
    <property type="component" value="Unassembled WGS sequence"/>
</dbReference>
<feature type="transmembrane region" description="Helical" evidence="1">
    <location>
        <begin position="54"/>
        <end position="73"/>
    </location>
</feature>
<keyword evidence="1" id="KW-0812">Transmembrane</keyword>
<evidence type="ECO:0000313" key="3">
    <source>
        <dbReference type="Proteomes" id="UP000266677"/>
    </source>
</evidence>
<accession>A0A3A4KEB0</accession>
<feature type="transmembrane region" description="Helical" evidence="1">
    <location>
        <begin position="208"/>
        <end position="227"/>
    </location>
</feature>
<dbReference type="AlphaFoldDB" id="A0A3A4KEB0"/>
<keyword evidence="1" id="KW-1133">Transmembrane helix</keyword>
<comment type="caution">
    <text evidence="2">The sequence shown here is derived from an EMBL/GenBank/DDBJ whole genome shotgun (WGS) entry which is preliminary data.</text>
</comment>
<proteinExistence type="predicted"/>
<dbReference type="RefSeq" id="WP_120040162.1">
    <property type="nucleotide sequence ID" value="NZ_QZFU01000016.1"/>
</dbReference>
<evidence type="ECO:0000313" key="2">
    <source>
        <dbReference type="EMBL" id="RJO77041.1"/>
    </source>
</evidence>
<gene>
    <name evidence="2" type="ORF">D5S18_12690</name>
</gene>